<feature type="domain" description="PDZ" evidence="2">
    <location>
        <begin position="90"/>
        <end position="155"/>
    </location>
</feature>
<dbReference type="GO" id="GO:0005085">
    <property type="term" value="F:guanyl-nucleotide exchange factor activity"/>
    <property type="evidence" value="ECO:0007669"/>
    <property type="project" value="TreeGrafter"/>
</dbReference>
<feature type="compositionally biased region" description="Polar residues" evidence="1">
    <location>
        <begin position="47"/>
        <end position="56"/>
    </location>
</feature>
<dbReference type="Proteomes" id="UP000002320">
    <property type="component" value="Unassembled WGS sequence"/>
</dbReference>
<organism>
    <name type="scientific">Culex quinquefasciatus</name>
    <name type="common">Southern house mosquito</name>
    <name type="synonym">Culex pungens</name>
    <dbReference type="NCBI Taxonomy" id="7176"/>
    <lineage>
        <taxon>Eukaryota</taxon>
        <taxon>Metazoa</taxon>
        <taxon>Ecdysozoa</taxon>
        <taxon>Arthropoda</taxon>
        <taxon>Hexapoda</taxon>
        <taxon>Insecta</taxon>
        <taxon>Pterygota</taxon>
        <taxon>Neoptera</taxon>
        <taxon>Endopterygota</taxon>
        <taxon>Diptera</taxon>
        <taxon>Nematocera</taxon>
        <taxon>Culicoidea</taxon>
        <taxon>Culicidae</taxon>
        <taxon>Culicinae</taxon>
        <taxon>Culicini</taxon>
        <taxon>Culex</taxon>
        <taxon>Culex</taxon>
    </lineage>
</organism>
<dbReference type="OrthoDB" id="2272012at2759"/>
<dbReference type="InParanoid" id="B0WBG5"/>
<evidence type="ECO:0000313" key="5">
    <source>
        <dbReference type="Proteomes" id="UP000002320"/>
    </source>
</evidence>
<dbReference type="VEuPathDB" id="VectorBase:CQUJHB007601"/>
<dbReference type="AlphaFoldDB" id="B0WBG5"/>
<dbReference type="Pfam" id="PF00595">
    <property type="entry name" value="PDZ"/>
    <property type="match status" value="1"/>
</dbReference>
<sequence>MTWAKPFAKIISTVTCRRRGQRSGDIAFGSSLGNWVMSPLHHHNRTSSRNNLNGNATHHHQHQQHQSQNRPQTLTPTRDSPSKPSMSGLVLTVNKDANGYGMKVSGDKPVFVESVKPGGAAQKAGLMAEDMILKVNGTSVRSSTHTEVVELIKASDIVELTVQRSNNKMQRPSPSTTSITPTTPIAPRNSITAPVPVDHAKQREMDIQRITTLRLMLEQERKNQENLLARNKLCTPEIIRADATIKKLQEEISQMCGENASNVRSLFICSVWPPSVS</sequence>
<evidence type="ECO:0000256" key="1">
    <source>
        <dbReference type="SAM" id="MobiDB-lite"/>
    </source>
</evidence>
<feature type="compositionally biased region" description="Low complexity" evidence="1">
    <location>
        <begin position="172"/>
        <end position="187"/>
    </location>
</feature>
<dbReference type="KEGG" id="cqu:CpipJ_CPIJ004463"/>
<protein>
    <submittedName>
        <fullName evidence="3">Predicted protein</fullName>
    </submittedName>
</protein>
<evidence type="ECO:0000313" key="3">
    <source>
        <dbReference type="EMBL" id="EDS42404.1"/>
    </source>
</evidence>
<dbReference type="Gene3D" id="2.30.42.10">
    <property type="match status" value="1"/>
</dbReference>
<reference evidence="3" key="1">
    <citation type="submission" date="2007-03" db="EMBL/GenBank/DDBJ databases">
        <title>Annotation of Culex pipiens quinquefasciatus.</title>
        <authorList>
            <consortium name="The Broad Institute Genome Sequencing Platform"/>
            <person name="Atkinson P.W."/>
            <person name="Hemingway J."/>
            <person name="Christensen B.M."/>
            <person name="Higgs S."/>
            <person name="Kodira C."/>
            <person name="Hannick L."/>
            <person name="Megy K."/>
            <person name="O'Leary S."/>
            <person name="Pearson M."/>
            <person name="Haas B.J."/>
            <person name="Mauceli E."/>
            <person name="Wortman J.R."/>
            <person name="Lee N.H."/>
            <person name="Guigo R."/>
            <person name="Stanke M."/>
            <person name="Alvarado L."/>
            <person name="Amedeo P."/>
            <person name="Antoine C.H."/>
            <person name="Arensburger P."/>
            <person name="Bidwell S.L."/>
            <person name="Crawford M."/>
            <person name="Camaro F."/>
            <person name="Devon K."/>
            <person name="Engels R."/>
            <person name="Hammond M."/>
            <person name="Howarth C."/>
            <person name="Koehrsen M."/>
            <person name="Lawson D."/>
            <person name="Montgomery P."/>
            <person name="Nene V."/>
            <person name="Nusbaum C."/>
            <person name="Puiu D."/>
            <person name="Romero-Severson J."/>
            <person name="Severson D.W."/>
            <person name="Shumway M."/>
            <person name="Sisk P."/>
            <person name="Stolte C."/>
            <person name="Zeng Q."/>
            <person name="Eisenstadt E."/>
            <person name="Fraser-Liggett C."/>
            <person name="Strausberg R."/>
            <person name="Galagan J."/>
            <person name="Birren B."/>
            <person name="Collins F.H."/>
        </authorList>
    </citation>
    <scope>NUCLEOTIDE SEQUENCE [LARGE SCALE GENOMIC DNA]</scope>
    <source>
        <strain evidence="3">JHB</strain>
    </source>
</reference>
<dbReference type="EMBL" id="DS231879">
    <property type="protein sequence ID" value="EDS42404.1"/>
    <property type="molecule type" value="Genomic_DNA"/>
</dbReference>
<dbReference type="GO" id="GO:0007186">
    <property type="term" value="P:G protein-coupled receptor signaling pathway"/>
    <property type="evidence" value="ECO:0007669"/>
    <property type="project" value="TreeGrafter"/>
</dbReference>
<dbReference type="SUPFAM" id="SSF50156">
    <property type="entry name" value="PDZ domain-like"/>
    <property type="match status" value="1"/>
</dbReference>
<evidence type="ECO:0000313" key="4">
    <source>
        <dbReference type="EnsemblMetazoa" id="CPIJ004463-PA"/>
    </source>
</evidence>
<gene>
    <name evidence="4" type="primary">6035940</name>
    <name evidence="3" type="ORF">CpipJ_CPIJ004463</name>
</gene>
<dbReference type="HOGENOM" id="CLU_1005623_0_0_1"/>
<proteinExistence type="predicted"/>
<feature type="region of interest" description="Disordered" evidence="1">
    <location>
        <begin position="39"/>
        <end position="88"/>
    </location>
</feature>
<dbReference type="VEuPathDB" id="VectorBase:CPIJ004463"/>
<dbReference type="EnsemblMetazoa" id="CPIJ004463-RA">
    <property type="protein sequence ID" value="CPIJ004463-PA"/>
    <property type="gene ID" value="CPIJ004463"/>
</dbReference>
<dbReference type="PANTHER" id="PTHR45872">
    <property type="entry name" value="RHO GUANINE NUCLEOTIDE EXCHANGE FACTOR 2, ISOFORM D"/>
    <property type="match status" value="1"/>
</dbReference>
<dbReference type="GO" id="GO:0005737">
    <property type="term" value="C:cytoplasm"/>
    <property type="evidence" value="ECO:0007669"/>
    <property type="project" value="TreeGrafter"/>
</dbReference>
<evidence type="ECO:0000259" key="2">
    <source>
        <dbReference type="PROSITE" id="PS50106"/>
    </source>
</evidence>
<accession>B0WBG5</accession>
<reference evidence="4" key="2">
    <citation type="submission" date="2021-02" db="UniProtKB">
        <authorList>
            <consortium name="EnsemblMetazoa"/>
        </authorList>
    </citation>
    <scope>IDENTIFICATION</scope>
    <source>
        <strain evidence="4">JHB</strain>
    </source>
</reference>
<dbReference type="GO" id="GO:0001664">
    <property type="term" value="F:G protein-coupled receptor binding"/>
    <property type="evidence" value="ECO:0007669"/>
    <property type="project" value="TreeGrafter"/>
</dbReference>
<dbReference type="PANTHER" id="PTHR45872:SF2">
    <property type="entry name" value="RHO GUANINE NUCLEOTIDE EXCHANGE FACTOR 2, ISOFORM D"/>
    <property type="match status" value="1"/>
</dbReference>
<dbReference type="PROSITE" id="PS50106">
    <property type="entry name" value="PDZ"/>
    <property type="match status" value="1"/>
</dbReference>
<dbReference type="eggNOG" id="KOG3520">
    <property type="taxonomic scope" value="Eukaryota"/>
</dbReference>
<dbReference type="STRING" id="7176.B0WBG5"/>
<keyword evidence="5" id="KW-1185">Reference proteome</keyword>
<feature type="compositionally biased region" description="Polar residues" evidence="1">
    <location>
        <begin position="69"/>
        <end position="85"/>
    </location>
</feature>
<feature type="region of interest" description="Disordered" evidence="1">
    <location>
        <begin position="166"/>
        <end position="192"/>
    </location>
</feature>
<name>B0WBG5_CULQU</name>
<dbReference type="InterPro" id="IPR001478">
    <property type="entry name" value="PDZ"/>
</dbReference>
<dbReference type="InterPro" id="IPR036034">
    <property type="entry name" value="PDZ_sf"/>
</dbReference>
<dbReference type="SMART" id="SM00228">
    <property type="entry name" value="PDZ"/>
    <property type="match status" value="1"/>
</dbReference>